<dbReference type="Proteomes" id="UP000757435">
    <property type="component" value="Unassembled WGS sequence"/>
</dbReference>
<dbReference type="AlphaFoldDB" id="A0A951UQB3"/>
<evidence type="ECO:0000313" key="2">
    <source>
        <dbReference type="Proteomes" id="UP000757435"/>
    </source>
</evidence>
<reference evidence="1" key="2">
    <citation type="journal article" date="2022" name="Microbiol. Resour. Announc.">
        <title>Metagenome Sequencing to Explore Phylogenomics of Terrestrial Cyanobacteria.</title>
        <authorList>
            <person name="Ward R.D."/>
            <person name="Stajich J.E."/>
            <person name="Johansen J.R."/>
            <person name="Huntemann M."/>
            <person name="Clum A."/>
            <person name="Foster B."/>
            <person name="Foster B."/>
            <person name="Roux S."/>
            <person name="Palaniappan K."/>
            <person name="Varghese N."/>
            <person name="Mukherjee S."/>
            <person name="Reddy T.B.K."/>
            <person name="Daum C."/>
            <person name="Copeland A."/>
            <person name="Chen I.A."/>
            <person name="Ivanova N.N."/>
            <person name="Kyrpides N.C."/>
            <person name="Shapiro N."/>
            <person name="Eloe-Fadrosh E.A."/>
            <person name="Pietrasiak N."/>
        </authorList>
    </citation>
    <scope>NUCLEOTIDE SEQUENCE</scope>
    <source>
        <strain evidence="1">UHER 2000/2452</strain>
    </source>
</reference>
<name>A0A951UQB3_9CYAN</name>
<comment type="caution">
    <text evidence="1">The sequence shown here is derived from an EMBL/GenBank/DDBJ whole genome shotgun (WGS) entry which is preliminary data.</text>
</comment>
<evidence type="ECO:0000313" key="1">
    <source>
        <dbReference type="EMBL" id="MBW4662527.1"/>
    </source>
</evidence>
<protein>
    <submittedName>
        <fullName evidence="1">Uncharacterized protein</fullName>
    </submittedName>
</protein>
<gene>
    <name evidence="1" type="ORF">KME15_28105</name>
</gene>
<sequence length="45" mass="5016">MHSTISQNSTTATKSGQELSQYVAFLHCYITGQPQQTLTLEQQTN</sequence>
<organism evidence="1 2">
    <name type="scientific">Drouetiella hepatica Uher 2000/2452</name>
    <dbReference type="NCBI Taxonomy" id="904376"/>
    <lineage>
        <taxon>Bacteria</taxon>
        <taxon>Bacillati</taxon>
        <taxon>Cyanobacteriota</taxon>
        <taxon>Cyanophyceae</taxon>
        <taxon>Oculatellales</taxon>
        <taxon>Oculatellaceae</taxon>
        <taxon>Drouetiella</taxon>
    </lineage>
</organism>
<proteinExistence type="predicted"/>
<dbReference type="EMBL" id="JAHHHD010000082">
    <property type="protein sequence ID" value="MBW4662527.1"/>
    <property type="molecule type" value="Genomic_DNA"/>
</dbReference>
<reference evidence="1" key="1">
    <citation type="submission" date="2021-05" db="EMBL/GenBank/DDBJ databases">
        <authorList>
            <person name="Pietrasiak N."/>
            <person name="Ward R."/>
            <person name="Stajich J.E."/>
            <person name="Kurbessoian T."/>
        </authorList>
    </citation>
    <scope>NUCLEOTIDE SEQUENCE</scope>
    <source>
        <strain evidence="1">UHER 2000/2452</strain>
    </source>
</reference>
<accession>A0A951UQB3</accession>